<dbReference type="PROSITE" id="PS51257">
    <property type="entry name" value="PROKAR_LIPOPROTEIN"/>
    <property type="match status" value="1"/>
</dbReference>
<organism evidence="4 5">
    <name type="scientific">Bacteroides ovatus</name>
    <dbReference type="NCBI Taxonomy" id="28116"/>
    <lineage>
        <taxon>Bacteria</taxon>
        <taxon>Pseudomonadati</taxon>
        <taxon>Bacteroidota</taxon>
        <taxon>Bacteroidia</taxon>
        <taxon>Bacteroidales</taxon>
        <taxon>Bacteroidaceae</taxon>
        <taxon>Bacteroides</taxon>
    </lineage>
</organism>
<dbReference type="Proteomes" id="UP000266492">
    <property type="component" value="Unassembled WGS sequence"/>
</dbReference>
<accession>A0A395VVQ6</accession>
<dbReference type="EMBL" id="VWLX01000009">
    <property type="protein sequence ID" value="KAA3804306.1"/>
    <property type="molecule type" value="Genomic_DNA"/>
</dbReference>
<evidence type="ECO:0000313" key="1">
    <source>
        <dbReference type="EMBL" id="KAA3804306.1"/>
    </source>
</evidence>
<evidence type="ECO:0000313" key="5">
    <source>
        <dbReference type="Proteomes" id="UP000266492"/>
    </source>
</evidence>
<sequence length="153" mass="17625">MKSLLFLMITALMFAGCSKDEDKDEFYEKQITANELESGTGTYVMNKGSYTYYLVFKNGGLGYYTYKGDKFTSIHFVDYSINKNNLNLVKHPYMEEVLGGEKEYYTLYISFVHWGHEKTTDNGTGGEQLLIRGDNYPYEFAIGYYNKSSISLK</sequence>
<gene>
    <name evidence="4" type="ORF">DWX70_18285</name>
    <name evidence="1" type="ORF">F3F51_13750</name>
    <name evidence="2" type="ORF">PO240_00515</name>
    <name evidence="3" type="ORF">PQ628_18640</name>
</gene>
<dbReference type="Proteomes" id="UP001215078">
    <property type="component" value="Unassembled WGS sequence"/>
</dbReference>
<reference evidence="1 6" key="2">
    <citation type="journal article" date="2019" name="Nat. Med.">
        <title>A library of human gut bacterial isolates paired with longitudinal multiomics data enables mechanistic microbiome research.</title>
        <authorList>
            <person name="Poyet M."/>
            <person name="Groussin M."/>
            <person name="Gibbons S.M."/>
            <person name="Avila-Pacheco J."/>
            <person name="Jiang X."/>
            <person name="Kearney S.M."/>
            <person name="Perrotta A.R."/>
            <person name="Berdy B."/>
            <person name="Zhao S."/>
            <person name="Lieberman T.D."/>
            <person name="Swanson P.K."/>
            <person name="Smith M."/>
            <person name="Roesemann S."/>
            <person name="Alexander J.E."/>
            <person name="Rich S.A."/>
            <person name="Livny J."/>
            <person name="Vlamakis H."/>
            <person name="Clish C."/>
            <person name="Bullock K."/>
            <person name="Deik A."/>
            <person name="Scott J."/>
            <person name="Pierce K.A."/>
            <person name="Xavier R.J."/>
            <person name="Alm E.J."/>
        </authorList>
    </citation>
    <scope>NUCLEOTIDE SEQUENCE [LARGE SCALE GENOMIC DNA]</scope>
    <source>
        <strain evidence="1 6">BIOML-A183</strain>
    </source>
</reference>
<dbReference type="AlphaFoldDB" id="A0A395VVQ6"/>
<evidence type="ECO:0000313" key="3">
    <source>
        <dbReference type="EMBL" id="MDC7960224.1"/>
    </source>
</evidence>
<dbReference type="Proteomes" id="UP001214017">
    <property type="component" value="Unassembled WGS sequence"/>
</dbReference>
<dbReference type="EMBL" id="JAQQPO010000024">
    <property type="protein sequence ID" value="MDC7960224.1"/>
    <property type="molecule type" value="Genomic_DNA"/>
</dbReference>
<evidence type="ECO:0000313" key="6">
    <source>
        <dbReference type="Proteomes" id="UP000460135"/>
    </source>
</evidence>
<dbReference type="Proteomes" id="UP000460135">
    <property type="component" value="Unassembled WGS sequence"/>
</dbReference>
<dbReference type="RefSeq" id="WP_004320719.1">
    <property type="nucleotide sequence ID" value="NZ_BAABYJ010000001.1"/>
</dbReference>
<evidence type="ECO:0000313" key="4">
    <source>
        <dbReference type="EMBL" id="RGS81616.1"/>
    </source>
</evidence>
<reference evidence="4 5" key="1">
    <citation type="submission" date="2018-08" db="EMBL/GenBank/DDBJ databases">
        <title>A genome reference for cultivated species of the human gut microbiota.</title>
        <authorList>
            <person name="Zou Y."/>
            <person name="Xue W."/>
            <person name="Luo G."/>
        </authorList>
    </citation>
    <scope>NUCLEOTIDE SEQUENCE [LARGE SCALE GENOMIC DNA]</scope>
    <source>
        <strain evidence="4 5">AF20-9LB</strain>
    </source>
</reference>
<reference evidence="2" key="3">
    <citation type="submission" date="2022-10" db="EMBL/GenBank/DDBJ databases">
        <title>Human gut microbiome strain richness.</title>
        <authorList>
            <person name="Chen-Liaw A."/>
        </authorList>
    </citation>
    <scope>NUCLEOTIDE SEQUENCE</scope>
    <source>
        <strain evidence="2">F7_m1001271B151109d0_201107</strain>
        <strain evidence="3">RTP21484st1_H8_RTP21484_190118</strain>
    </source>
</reference>
<name>A0A395VVQ6_BACOV</name>
<dbReference type="EMBL" id="JAQNWR010000001">
    <property type="protein sequence ID" value="MDC2406351.1"/>
    <property type="molecule type" value="Genomic_DNA"/>
</dbReference>
<proteinExistence type="predicted"/>
<evidence type="ECO:0000313" key="2">
    <source>
        <dbReference type="EMBL" id="MDC2406351.1"/>
    </source>
</evidence>
<dbReference type="EMBL" id="QRVZ01000016">
    <property type="protein sequence ID" value="RGS81616.1"/>
    <property type="molecule type" value="Genomic_DNA"/>
</dbReference>
<evidence type="ECO:0008006" key="7">
    <source>
        <dbReference type="Google" id="ProtNLM"/>
    </source>
</evidence>
<protein>
    <recommendedName>
        <fullName evidence="7">Lipoprotein</fullName>
    </recommendedName>
</protein>
<comment type="caution">
    <text evidence="4">The sequence shown here is derived from an EMBL/GenBank/DDBJ whole genome shotgun (WGS) entry which is preliminary data.</text>
</comment>